<dbReference type="Proteomes" id="UP000245911">
    <property type="component" value="Unassembled WGS sequence"/>
</dbReference>
<accession>A0A2T8HXT3</accession>
<dbReference type="PANTHER" id="PTHR48228">
    <property type="entry name" value="SUCCINYL-COA--D-CITRAMALATE COA-TRANSFERASE"/>
    <property type="match status" value="1"/>
</dbReference>
<proteinExistence type="predicted"/>
<dbReference type="SUPFAM" id="SSF89796">
    <property type="entry name" value="CoA-transferase family III (CaiB/BaiF)"/>
    <property type="match status" value="1"/>
</dbReference>
<dbReference type="Gene3D" id="3.30.1540.10">
    <property type="entry name" value="formyl-coa transferase, domain 3"/>
    <property type="match status" value="1"/>
</dbReference>
<dbReference type="GO" id="GO:0016740">
    <property type="term" value="F:transferase activity"/>
    <property type="evidence" value="ECO:0007669"/>
    <property type="project" value="UniProtKB-KW"/>
</dbReference>
<reference evidence="1 2" key="1">
    <citation type="submission" date="2018-04" db="EMBL/GenBank/DDBJ databases">
        <title>Pararhodobacter oceanense sp. nov., isolated from marine intertidal sediment.</title>
        <authorList>
            <person name="Wang X.-L."/>
            <person name="Du Z.-J."/>
        </authorList>
    </citation>
    <scope>NUCLEOTIDE SEQUENCE [LARGE SCALE GENOMIC DNA]</scope>
    <source>
        <strain evidence="1 2">AM505</strain>
    </source>
</reference>
<dbReference type="AlphaFoldDB" id="A0A2T8HXT3"/>
<dbReference type="InterPro" id="IPR003673">
    <property type="entry name" value="CoA-Trfase_fam_III"/>
</dbReference>
<keyword evidence="2" id="KW-1185">Reference proteome</keyword>
<dbReference type="RefSeq" id="WP_116556648.1">
    <property type="nucleotide sequence ID" value="NZ_QDKM01000001.1"/>
</dbReference>
<comment type="caution">
    <text evidence="1">The sequence shown here is derived from an EMBL/GenBank/DDBJ whole genome shotgun (WGS) entry which is preliminary data.</text>
</comment>
<dbReference type="PANTHER" id="PTHR48228:SF7">
    <property type="entry name" value="FATTY ACYL-COA TRANSFERASE RV3272-RELATED"/>
    <property type="match status" value="1"/>
</dbReference>
<organism evidence="1 2">
    <name type="scientific">Pararhodobacter oceanensis</name>
    <dbReference type="NCBI Taxonomy" id="2172121"/>
    <lineage>
        <taxon>Bacteria</taxon>
        <taxon>Pseudomonadati</taxon>
        <taxon>Pseudomonadota</taxon>
        <taxon>Alphaproteobacteria</taxon>
        <taxon>Rhodobacterales</taxon>
        <taxon>Paracoccaceae</taxon>
        <taxon>Pararhodobacter</taxon>
    </lineage>
</organism>
<dbReference type="InterPro" id="IPR050509">
    <property type="entry name" value="CoA-transferase_III"/>
</dbReference>
<evidence type="ECO:0000313" key="2">
    <source>
        <dbReference type="Proteomes" id="UP000245911"/>
    </source>
</evidence>
<protein>
    <submittedName>
        <fullName evidence="1">CoA transferase</fullName>
    </submittedName>
</protein>
<dbReference type="InterPro" id="IPR023606">
    <property type="entry name" value="CoA-Trfase_III_dom_1_sf"/>
</dbReference>
<name>A0A2T8HXT3_9RHOB</name>
<evidence type="ECO:0000313" key="1">
    <source>
        <dbReference type="EMBL" id="PVH30240.1"/>
    </source>
</evidence>
<sequence>MTANTPLAGLKIVSMAEQYPGPLATMILSDMGADVIQVERPGIGDPSRFLTGFFEAMNRGKRSVALDIRKADDKAELLALIAQADVFMEGFRPGKLAKQGLGYDDISPQFPQLIYCSITGYGQTGPYRNRPGHDLTLQGIGGALEERLTGDVRGLPPALLLGDNASGLFAVIGILAALQARDRNGQGTFVDISMSDSVTALFSAAIGMEGQAGDPPPQAEPAYDVFTCADGAWITLSIAHEDAYWDRLCTDLGLDDLIGMKRPARVAARAALRGRIAAVIITRNRDEWEAVMEAAGQMWGPVNRLADLPQDPHIQHRELLAQLTRADGVNQYVVRQPVKFSAYGNAPLRRAPALDEHRGAQFDAKIRLTTA</sequence>
<dbReference type="EMBL" id="QDKM01000001">
    <property type="protein sequence ID" value="PVH30240.1"/>
    <property type="molecule type" value="Genomic_DNA"/>
</dbReference>
<dbReference type="OrthoDB" id="7208981at2"/>
<dbReference type="Gene3D" id="3.40.50.10540">
    <property type="entry name" value="Crotonobetainyl-coa:carnitine coa-transferase, domain 1"/>
    <property type="match status" value="1"/>
</dbReference>
<dbReference type="InterPro" id="IPR044855">
    <property type="entry name" value="CoA-Trfase_III_dom3_sf"/>
</dbReference>
<dbReference type="Pfam" id="PF02515">
    <property type="entry name" value="CoA_transf_3"/>
    <property type="match status" value="1"/>
</dbReference>
<keyword evidence="1" id="KW-0808">Transferase</keyword>
<gene>
    <name evidence="1" type="ORF">DDE20_01370</name>
</gene>